<keyword evidence="2" id="KW-1185">Reference proteome</keyword>
<organism evidence="1 2">
    <name type="scientific">Porphyromonas endodontalis (strain ATCC 35406 / DSM 24491 / JCM 8526 / CCUG 16442 / BCRC 14492 / NCTC 13058 / HG 370)</name>
    <name type="common">Bacteroides endodontalis</name>
    <dbReference type="NCBI Taxonomy" id="553175"/>
    <lineage>
        <taxon>Bacteria</taxon>
        <taxon>Pseudomonadati</taxon>
        <taxon>Bacteroidota</taxon>
        <taxon>Bacteroidia</taxon>
        <taxon>Bacteroidales</taxon>
        <taxon>Porphyromonadaceae</taxon>
        <taxon>Porphyromonas</taxon>
    </lineage>
</organism>
<dbReference type="STRING" id="553175.POREN0001_0582"/>
<comment type="caution">
    <text evidence="1">The sequence shown here is derived from an EMBL/GenBank/DDBJ whole genome shotgun (WGS) entry which is preliminary data.</text>
</comment>
<gene>
    <name evidence="1" type="ORF">POREN0001_0582</name>
</gene>
<accession>C3J8R3</accession>
<dbReference type="EMBL" id="ACNN01000007">
    <property type="protein sequence ID" value="EEN83431.1"/>
    <property type="molecule type" value="Genomic_DNA"/>
</dbReference>
<evidence type="ECO:0000313" key="2">
    <source>
        <dbReference type="Proteomes" id="UP000004295"/>
    </source>
</evidence>
<reference evidence="1 2" key="1">
    <citation type="submission" date="2009-04" db="EMBL/GenBank/DDBJ databases">
        <authorList>
            <person name="Sebastian Y."/>
            <person name="Madupu R."/>
            <person name="Durkin A.S."/>
            <person name="Torralba M."/>
            <person name="Methe B."/>
            <person name="Sutton G.G."/>
            <person name="Strausberg R.L."/>
            <person name="Nelson K.E."/>
        </authorList>
    </citation>
    <scope>NUCLEOTIDE SEQUENCE [LARGE SCALE GENOMIC DNA]</scope>
    <source>
        <strain evidence="2">ATCC 35406 / BCRC 14492 / JCM 8526 / NCTC 13058 / HG 370</strain>
    </source>
</reference>
<proteinExistence type="predicted"/>
<name>C3J8R3_POREA</name>
<dbReference type="Proteomes" id="UP000004295">
    <property type="component" value="Unassembled WGS sequence"/>
</dbReference>
<evidence type="ECO:0000313" key="1">
    <source>
        <dbReference type="EMBL" id="EEN83431.1"/>
    </source>
</evidence>
<dbReference type="AlphaFoldDB" id="C3J8R3"/>
<protein>
    <submittedName>
        <fullName evidence="1">Uncharacterized protein</fullName>
    </submittedName>
</protein>
<sequence>MYKGFSFLCTLLYLNQKVFSPFLQTENSPFLLGKSIRKDSHWRTLSKDY</sequence>